<keyword evidence="1" id="KW-0479">Metal-binding</keyword>
<proteinExistence type="predicted"/>
<evidence type="ECO:0000256" key="2">
    <source>
        <dbReference type="ARBA" id="ARBA00022833"/>
    </source>
</evidence>
<dbReference type="Proteomes" id="UP000298663">
    <property type="component" value="Unassembled WGS sequence"/>
</dbReference>
<gene>
    <name evidence="9" type="ORF">L596_014218</name>
</gene>
<dbReference type="SUPFAM" id="SSF63763">
    <property type="entry name" value="SAND domain-like"/>
    <property type="match status" value="1"/>
</dbReference>
<evidence type="ECO:0000313" key="10">
    <source>
        <dbReference type="Proteomes" id="UP000298663"/>
    </source>
</evidence>
<dbReference type="GO" id="GO:0003677">
    <property type="term" value="F:DNA binding"/>
    <property type="evidence" value="ECO:0007669"/>
    <property type="project" value="UniProtKB-KW"/>
</dbReference>
<dbReference type="SMART" id="SM00258">
    <property type="entry name" value="SAND"/>
    <property type="match status" value="1"/>
</dbReference>
<protein>
    <recommendedName>
        <fullName evidence="8">SAND domain-containing protein</fullName>
    </recommendedName>
</protein>
<evidence type="ECO:0000256" key="4">
    <source>
        <dbReference type="ARBA" id="ARBA00023125"/>
    </source>
</evidence>
<evidence type="ECO:0000313" key="9">
    <source>
        <dbReference type="EMBL" id="TKR80089.1"/>
    </source>
</evidence>
<keyword evidence="10" id="KW-1185">Reference proteome</keyword>
<dbReference type="InterPro" id="IPR059099">
    <property type="entry name" value="GMEB1/2/Spe-44_dom"/>
</dbReference>
<feature type="compositionally biased region" description="Polar residues" evidence="7">
    <location>
        <begin position="320"/>
        <end position="336"/>
    </location>
</feature>
<dbReference type="Pfam" id="PF25892">
    <property type="entry name" value="Spe-44"/>
    <property type="match status" value="1"/>
</dbReference>
<dbReference type="AlphaFoldDB" id="A0A4U5NB67"/>
<dbReference type="STRING" id="34508.A0A4U5NB67"/>
<dbReference type="PANTHER" id="PTHR10417">
    <property type="entry name" value="GLUCOCORTICOID MODULATORY ELEMENT-BINDING PROTEIN"/>
    <property type="match status" value="1"/>
</dbReference>
<evidence type="ECO:0000256" key="5">
    <source>
        <dbReference type="ARBA" id="ARBA00023163"/>
    </source>
</evidence>
<organism evidence="9 10">
    <name type="scientific">Steinernema carpocapsae</name>
    <name type="common">Entomopathogenic nematode</name>
    <dbReference type="NCBI Taxonomy" id="34508"/>
    <lineage>
        <taxon>Eukaryota</taxon>
        <taxon>Metazoa</taxon>
        <taxon>Ecdysozoa</taxon>
        <taxon>Nematoda</taxon>
        <taxon>Chromadorea</taxon>
        <taxon>Rhabditida</taxon>
        <taxon>Tylenchina</taxon>
        <taxon>Panagrolaimomorpha</taxon>
        <taxon>Strongyloidoidea</taxon>
        <taxon>Steinernematidae</taxon>
        <taxon>Steinernema</taxon>
    </lineage>
</organism>
<keyword evidence="6" id="KW-0539">Nucleus</keyword>
<keyword evidence="4" id="KW-0238">DNA-binding</keyword>
<dbReference type="Gene3D" id="3.10.390.10">
    <property type="entry name" value="SAND domain-like"/>
    <property type="match status" value="1"/>
</dbReference>
<reference evidence="9 10" key="1">
    <citation type="journal article" date="2015" name="Genome Biol.">
        <title>Comparative genomics of Steinernema reveals deeply conserved gene regulatory networks.</title>
        <authorList>
            <person name="Dillman A.R."/>
            <person name="Macchietto M."/>
            <person name="Porter C.F."/>
            <person name="Rogers A."/>
            <person name="Williams B."/>
            <person name="Antoshechkin I."/>
            <person name="Lee M.M."/>
            <person name="Goodwin Z."/>
            <person name="Lu X."/>
            <person name="Lewis E.E."/>
            <person name="Goodrich-Blair H."/>
            <person name="Stock S.P."/>
            <person name="Adams B.J."/>
            <person name="Sternberg P.W."/>
            <person name="Mortazavi A."/>
        </authorList>
    </citation>
    <scope>NUCLEOTIDE SEQUENCE [LARGE SCALE GENOMIC DNA]</scope>
    <source>
        <strain evidence="9 10">ALL</strain>
    </source>
</reference>
<dbReference type="InterPro" id="IPR010919">
    <property type="entry name" value="SAND-like_dom_sf"/>
</dbReference>
<dbReference type="EMBL" id="AZBU02000004">
    <property type="protein sequence ID" value="TKR80089.1"/>
    <property type="molecule type" value="Genomic_DNA"/>
</dbReference>
<evidence type="ECO:0000259" key="8">
    <source>
        <dbReference type="PROSITE" id="PS50864"/>
    </source>
</evidence>
<dbReference type="GO" id="GO:0046872">
    <property type="term" value="F:metal ion binding"/>
    <property type="evidence" value="ECO:0007669"/>
    <property type="project" value="UniProtKB-KW"/>
</dbReference>
<dbReference type="PROSITE" id="PS50864">
    <property type="entry name" value="SAND"/>
    <property type="match status" value="1"/>
</dbReference>
<evidence type="ECO:0000256" key="3">
    <source>
        <dbReference type="ARBA" id="ARBA00023015"/>
    </source>
</evidence>
<evidence type="ECO:0000256" key="1">
    <source>
        <dbReference type="ARBA" id="ARBA00022723"/>
    </source>
</evidence>
<evidence type="ECO:0000256" key="6">
    <source>
        <dbReference type="ARBA" id="ARBA00023242"/>
    </source>
</evidence>
<feature type="domain" description="SAND" evidence="8">
    <location>
        <begin position="95"/>
        <end position="177"/>
    </location>
</feature>
<keyword evidence="2" id="KW-0862">Zinc</keyword>
<accession>A0A4U5NB67</accession>
<sequence>MSIRSNVGGRKEPKAAALFMNWRDPRGRRLPPPPDGTQVQRRPRAIVVSWWPQGWFGRNNSPSCAASLLDSPLSTLLLGQQKMKEETSPISQEGDIDESIKNAEVFEVRCGMLTGKMHMNKFVCPGIHQNCIEHEGKMISPKMFTVLAQKDKQKDWKGSIRIGRTNLRSLMEMKTFDFFEHDKRCSLKCQSRNYISARLNNATSTPPAVTPIQRISFSSADGDHAATTSFYATSPSAHSSLSNASTDSTATTLKNSAMLQSVLQAYASQTVRSADATALANLDLGLGIMKQDTSMASSSSDIDEDTLKIVDCEEEEEAKPSSSDENLCTDIPTTSAPALPGIQNTTAATTQAVNSMNMNNALATLSTLLFANSSKQEMFKKLISQSPADFWNTAKSLGLIEDLFNDLTAALNYMKQTYLNGAETSPAAAATLSRVTAAFDLEKSFSEKTQQQLMKAQLNSLVMNMRNVQTLQAAQQLISTPLVDRNMKRKSPCSNQILVGEVSAKQFCARNNQV</sequence>
<name>A0A4U5NB67_STECR</name>
<evidence type="ECO:0000256" key="7">
    <source>
        <dbReference type="SAM" id="MobiDB-lite"/>
    </source>
</evidence>
<dbReference type="OrthoDB" id="5792412at2759"/>
<feature type="region of interest" description="Disordered" evidence="7">
    <location>
        <begin position="314"/>
        <end position="341"/>
    </location>
</feature>
<dbReference type="PANTHER" id="PTHR10417:SF4">
    <property type="entry name" value="SAND DOMAIN-CONTAINING PROTEIN-RELATED"/>
    <property type="match status" value="1"/>
</dbReference>
<dbReference type="Pfam" id="PF01342">
    <property type="entry name" value="SAND"/>
    <property type="match status" value="1"/>
</dbReference>
<dbReference type="InterPro" id="IPR000770">
    <property type="entry name" value="SAND_dom"/>
</dbReference>
<keyword evidence="3" id="KW-0805">Transcription regulation</keyword>
<reference evidence="9 10" key="2">
    <citation type="journal article" date="2019" name="G3 (Bethesda)">
        <title>Hybrid Assembly of the Genome of the Entomopathogenic Nematode Steinernema carpocapsae Identifies the X-Chromosome.</title>
        <authorList>
            <person name="Serra L."/>
            <person name="Macchietto M."/>
            <person name="Macias-Munoz A."/>
            <person name="McGill C.J."/>
            <person name="Rodriguez I.M."/>
            <person name="Rodriguez B."/>
            <person name="Murad R."/>
            <person name="Mortazavi A."/>
        </authorList>
    </citation>
    <scope>NUCLEOTIDE SEQUENCE [LARGE SCALE GENOMIC DNA]</scope>
    <source>
        <strain evidence="9 10">ALL</strain>
    </source>
</reference>
<comment type="caution">
    <text evidence="9">The sequence shown here is derived from an EMBL/GenBank/DDBJ whole genome shotgun (WGS) entry which is preliminary data.</text>
</comment>
<keyword evidence="5" id="KW-0804">Transcription</keyword>